<dbReference type="EMBL" id="JNVN01002381">
    <property type="protein sequence ID" value="KHJ32052.1"/>
    <property type="molecule type" value="Genomic_DNA"/>
</dbReference>
<evidence type="ECO:0000256" key="12">
    <source>
        <dbReference type="ARBA" id="ARBA00023242"/>
    </source>
</evidence>
<feature type="compositionally biased region" description="Basic and acidic residues" evidence="13">
    <location>
        <begin position="8"/>
        <end position="17"/>
    </location>
</feature>
<keyword evidence="12" id="KW-0539">Nucleus</keyword>
<dbReference type="GO" id="GO:0006417">
    <property type="term" value="P:regulation of translation"/>
    <property type="evidence" value="ECO:0007669"/>
    <property type="project" value="UniProtKB-KW"/>
</dbReference>
<dbReference type="InterPro" id="IPR018545">
    <property type="entry name" value="Btz_dom"/>
</dbReference>
<dbReference type="GO" id="GO:0003729">
    <property type="term" value="F:mRNA binding"/>
    <property type="evidence" value="ECO:0007669"/>
    <property type="project" value="InterPro"/>
</dbReference>
<keyword evidence="10" id="KW-0866">Nonsense-mediated mRNA decay</keyword>
<dbReference type="Pfam" id="PF09405">
    <property type="entry name" value="Btz"/>
    <property type="match status" value="1"/>
</dbReference>
<dbReference type="GO" id="GO:0035145">
    <property type="term" value="C:exon-exon junction complex"/>
    <property type="evidence" value="ECO:0007669"/>
    <property type="project" value="InterPro"/>
</dbReference>
<keyword evidence="5" id="KW-0963">Cytoplasm</keyword>
<feature type="domain" description="Btz" evidence="14">
    <location>
        <begin position="127"/>
        <end position="261"/>
    </location>
</feature>
<evidence type="ECO:0000313" key="15">
    <source>
        <dbReference type="EMBL" id="KHJ32052.1"/>
    </source>
</evidence>
<evidence type="ECO:0000256" key="11">
    <source>
        <dbReference type="ARBA" id="ARBA00023187"/>
    </source>
</evidence>
<keyword evidence="8" id="KW-0810">Translation regulation</keyword>
<keyword evidence="9" id="KW-0694">RNA-binding</keyword>
<evidence type="ECO:0000256" key="6">
    <source>
        <dbReference type="ARBA" id="ARBA00022664"/>
    </source>
</evidence>
<dbReference type="InterPro" id="IPR044796">
    <property type="entry name" value="MLN51_plant"/>
</dbReference>
<dbReference type="GO" id="GO:0005737">
    <property type="term" value="C:cytoplasm"/>
    <property type="evidence" value="ECO:0007669"/>
    <property type="project" value="UniProtKB-SubCell"/>
</dbReference>
<gene>
    <name evidence="15" type="ORF">EV44_g6455</name>
</gene>
<keyword evidence="16" id="KW-1185">Reference proteome</keyword>
<feature type="compositionally biased region" description="Polar residues" evidence="13">
    <location>
        <begin position="254"/>
        <end position="265"/>
    </location>
</feature>
<feature type="compositionally biased region" description="Basic and acidic residues" evidence="13">
    <location>
        <begin position="71"/>
        <end position="88"/>
    </location>
</feature>
<evidence type="ECO:0000256" key="8">
    <source>
        <dbReference type="ARBA" id="ARBA00022845"/>
    </source>
</evidence>
<dbReference type="PANTHER" id="PTHR46837:SF5">
    <property type="entry name" value="PROTEIN MLN51 HOMOLOG"/>
    <property type="match status" value="1"/>
</dbReference>
<evidence type="ECO:0000256" key="9">
    <source>
        <dbReference type="ARBA" id="ARBA00022884"/>
    </source>
</evidence>
<comment type="similarity">
    <text evidence="3">Belongs to the CASC3 family.</text>
</comment>
<reference evidence="15 16" key="1">
    <citation type="journal article" date="2014" name="BMC Genomics">
        <title>Adaptive genomic structural variation in the grape powdery mildew pathogen, Erysiphe necator.</title>
        <authorList>
            <person name="Jones L."/>
            <person name="Riaz S."/>
            <person name="Morales-Cruz A."/>
            <person name="Amrine K.C."/>
            <person name="McGuire B."/>
            <person name="Gubler W.D."/>
            <person name="Walker M.A."/>
            <person name="Cantu D."/>
        </authorList>
    </citation>
    <scope>NUCLEOTIDE SEQUENCE [LARGE SCALE GENOMIC DNA]</scope>
    <source>
        <strain evidence="16">c</strain>
    </source>
</reference>
<evidence type="ECO:0000256" key="13">
    <source>
        <dbReference type="SAM" id="MobiDB-lite"/>
    </source>
</evidence>
<feature type="compositionally biased region" description="Polar residues" evidence="13">
    <location>
        <begin position="54"/>
        <end position="65"/>
    </location>
</feature>
<dbReference type="GO" id="GO:0006397">
    <property type="term" value="P:mRNA processing"/>
    <property type="evidence" value="ECO:0007669"/>
    <property type="project" value="UniProtKB-KW"/>
</dbReference>
<evidence type="ECO:0000256" key="10">
    <source>
        <dbReference type="ARBA" id="ARBA00023161"/>
    </source>
</evidence>
<evidence type="ECO:0000256" key="5">
    <source>
        <dbReference type="ARBA" id="ARBA00022490"/>
    </source>
</evidence>
<feature type="compositionally biased region" description="Polar residues" evidence="13">
    <location>
        <begin position="479"/>
        <end position="510"/>
    </location>
</feature>
<proteinExistence type="inferred from homology"/>
<keyword evidence="6" id="KW-0507">mRNA processing</keyword>
<keyword evidence="11" id="KW-0508">mRNA splicing</keyword>
<evidence type="ECO:0000256" key="7">
    <source>
        <dbReference type="ARBA" id="ARBA00022816"/>
    </source>
</evidence>
<dbReference type="SMART" id="SM01044">
    <property type="entry name" value="Btz"/>
    <property type="match status" value="1"/>
</dbReference>
<name>A0A0B1P081_UNCNE</name>
<feature type="region of interest" description="Disordered" evidence="13">
    <location>
        <begin position="1"/>
        <end position="88"/>
    </location>
</feature>
<dbReference type="PANTHER" id="PTHR46837">
    <property type="entry name" value="PROTEIN MLN51 HOMOLOG"/>
    <property type="match status" value="1"/>
</dbReference>
<evidence type="ECO:0000256" key="3">
    <source>
        <dbReference type="ARBA" id="ARBA00009548"/>
    </source>
</evidence>
<feature type="region of interest" description="Disordered" evidence="13">
    <location>
        <begin position="357"/>
        <end position="376"/>
    </location>
</feature>
<protein>
    <recommendedName>
        <fullName evidence="14">Btz domain-containing protein</fullName>
    </recommendedName>
</protein>
<evidence type="ECO:0000313" key="16">
    <source>
        <dbReference type="Proteomes" id="UP000030854"/>
    </source>
</evidence>
<feature type="region of interest" description="Disordered" evidence="13">
    <location>
        <begin position="450"/>
        <end position="513"/>
    </location>
</feature>
<feature type="compositionally biased region" description="Polar residues" evidence="13">
    <location>
        <begin position="549"/>
        <end position="568"/>
    </location>
</feature>
<feature type="region of interest" description="Disordered" evidence="13">
    <location>
        <begin position="249"/>
        <end position="271"/>
    </location>
</feature>
<organism evidence="15 16">
    <name type="scientific">Uncinula necator</name>
    <name type="common">Grape powdery mildew</name>
    <dbReference type="NCBI Taxonomy" id="52586"/>
    <lineage>
        <taxon>Eukaryota</taxon>
        <taxon>Fungi</taxon>
        <taxon>Dikarya</taxon>
        <taxon>Ascomycota</taxon>
        <taxon>Pezizomycotina</taxon>
        <taxon>Leotiomycetes</taxon>
        <taxon>Erysiphales</taxon>
        <taxon>Erysiphaceae</taxon>
        <taxon>Erysiphe</taxon>
    </lineage>
</organism>
<evidence type="ECO:0000259" key="14">
    <source>
        <dbReference type="SMART" id="SM01044"/>
    </source>
</evidence>
<dbReference type="Proteomes" id="UP000030854">
    <property type="component" value="Unassembled WGS sequence"/>
</dbReference>
<dbReference type="GO" id="GO:0008380">
    <property type="term" value="P:RNA splicing"/>
    <property type="evidence" value="ECO:0007669"/>
    <property type="project" value="UniProtKB-KW"/>
</dbReference>
<feature type="compositionally biased region" description="Acidic residues" evidence="13">
    <location>
        <begin position="33"/>
        <end position="53"/>
    </location>
</feature>
<dbReference type="AlphaFoldDB" id="A0A0B1P081"/>
<dbReference type="GO" id="GO:0000184">
    <property type="term" value="P:nuclear-transcribed mRNA catabolic process, nonsense-mediated decay"/>
    <property type="evidence" value="ECO:0007669"/>
    <property type="project" value="UniProtKB-KW"/>
</dbReference>
<sequence>MAYRKRKDLASIRRRVEDDGDEEGGPDVRILDDDSFSEDSIQEDNLNDLEDNESQNSGYVSSTLPQPGELLSRKRLEQRNSGETKKLNKIDISTSRAASNSNSDFYMMINGSKLPEDIRTMSGAHFDELGKDNRTQHLPDATPSITHEKHLFEKFQDKRKREHEEYKNKRFEDPSFVPNRGSFFMHDHRHSGSAANGFRPFTRGRGRGKLGSVSTFVHNSTNHSHDPSSVQWTHDMHEIITQPVKPNIHKEDSQNISNSHPQATENPIKDESLSRTLSVTKSLGTVQIRVALPKMPKPIIFPKISFNQYTRLPDHRPPLRRDKPVRVSLPNHPTRYIYPTIDRSFIFIPRALRPNQQGFGGRGRGRGKSVFGSGGGISRRTSVFDGSMYGSAYSPSVAMSRRSSLAWEINKEALSSPTGSVLSRHHIAFGSSKPVVRLPPSKLDSQLPIEVLSPPKLDPPSLRPNETSPTQDSRLKLNKQLNNSGHNSSIVTHSDNNYQLPEQNSVPLDSTSKDYEQKIDNISPLEIRERNANLDVKSPPIARLDPHLQAQQPSQNQVSGQVDASNYSHDGVLNSRDISYPPQTSNRTPLSRIPERAIHAQAFQPNIYQSQQIYLQPYQAVPQNHSYFCPPTYNSTLSQPSNVPAYIQIPPQQSQPLPIPHTSQTENPHSQTGIQSLIAQEINGMVYYYDAAQIPAIAAYPAYPQPPSYPIQQSGFVGMEMIGPNLDGYYYTNAPQEIMYHPQ</sequence>
<dbReference type="OrthoDB" id="5413466at2759"/>
<dbReference type="GO" id="GO:0051028">
    <property type="term" value="P:mRNA transport"/>
    <property type="evidence" value="ECO:0007669"/>
    <property type="project" value="UniProtKB-KW"/>
</dbReference>
<keyword evidence="4" id="KW-0813">Transport</keyword>
<comment type="caution">
    <text evidence="15">The sequence shown here is derived from an EMBL/GenBank/DDBJ whole genome shotgun (WGS) entry which is preliminary data.</text>
</comment>
<accession>A0A0B1P081</accession>
<evidence type="ECO:0000256" key="2">
    <source>
        <dbReference type="ARBA" id="ARBA00004496"/>
    </source>
</evidence>
<dbReference type="STRING" id="52586.A0A0B1P081"/>
<feature type="region of interest" description="Disordered" evidence="13">
    <location>
        <begin position="549"/>
        <end position="589"/>
    </location>
</feature>
<evidence type="ECO:0000256" key="4">
    <source>
        <dbReference type="ARBA" id="ARBA00022448"/>
    </source>
</evidence>
<dbReference type="HOGENOM" id="CLU_018142_0_0_1"/>
<comment type="subcellular location">
    <subcellularLocation>
        <location evidence="2">Cytoplasm</location>
    </subcellularLocation>
    <subcellularLocation>
        <location evidence="1">Nucleus</location>
    </subcellularLocation>
</comment>
<dbReference type="OMA" id="HPPRYIF"/>
<keyword evidence="7" id="KW-0509">mRNA transport</keyword>
<evidence type="ECO:0000256" key="1">
    <source>
        <dbReference type="ARBA" id="ARBA00004123"/>
    </source>
</evidence>